<dbReference type="HOGENOM" id="CLU_2515161_0_0_1"/>
<dbReference type="PaxDb" id="6945-B7PSM9"/>
<dbReference type="EMBL" id="ABJB010967377">
    <property type="status" value="NOT_ANNOTATED_CDS"/>
    <property type="molecule type" value="Genomic_DNA"/>
</dbReference>
<organism>
    <name type="scientific">Ixodes scapularis</name>
    <name type="common">Black-legged tick</name>
    <name type="synonym">Deer tick</name>
    <dbReference type="NCBI Taxonomy" id="6945"/>
    <lineage>
        <taxon>Eukaryota</taxon>
        <taxon>Metazoa</taxon>
        <taxon>Ecdysozoa</taxon>
        <taxon>Arthropoda</taxon>
        <taxon>Chelicerata</taxon>
        <taxon>Arachnida</taxon>
        <taxon>Acari</taxon>
        <taxon>Parasitiformes</taxon>
        <taxon>Ixodida</taxon>
        <taxon>Ixodoidea</taxon>
        <taxon>Ixodidae</taxon>
        <taxon>Ixodinae</taxon>
        <taxon>Ixodes</taxon>
    </lineage>
</organism>
<reference evidence="2" key="2">
    <citation type="submission" date="2020-05" db="UniProtKB">
        <authorList>
            <consortium name="EnsemblMetazoa"/>
        </authorList>
    </citation>
    <scope>IDENTIFICATION</scope>
    <source>
        <strain evidence="2">wikel</strain>
    </source>
</reference>
<keyword evidence="3" id="KW-1185">Reference proteome</keyword>
<dbReference type="EMBL" id="ABJB010774756">
    <property type="status" value="NOT_ANNOTATED_CDS"/>
    <property type="molecule type" value="Genomic_DNA"/>
</dbReference>
<dbReference type="Proteomes" id="UP000001555">
    <property type="component" value="Unassembled WGS sequence"/>
</dbReference>
<proteinExistence type="predicted"/>
<evidence type="ECO:0000313" key="2">
    <source>
        <dbReference type="EnsemblMetazoa" id="ISCW007076-PA"/>
    </source>
</evidence>
<evidence type="ECO:0000313" key="1">
    <source>
        <dbReference type="EMBL" id="EEC09601.1"/>
    </source>
</evidence>
<dbReference type="VEuPathDB" id="VectorBase:ISCW007076"/>
<name>B7PSM9_IXOSC</name>
<dbReference type="AlphaFoldDB" id="B7PSM9"/>
<evidence type="ECO:0000313" key="3">
    <source>
        <dbReference type="Proteomes" id="UP000001555"/>
    </source>
</evidence>
<reference evidence="1 3" key="1">
    <citation type="submission" date="2008-03" db="EMBL/GenBank/DDBJ databases">
        <title>Annotation of Ixodes scapularis.</title>
        <authorList>
            <consortium name="Ixodes scapularis Genome Project Consortium"/>
            <person name="Caler E."/>
            <person name="Hannick L.I."/>
            <person name="Bidwell S."/>
            <person name="Joardar V."/>
            <person name="Thiagarajan M."/>
            <person name="Amedeo P."/>
            <person name="Galinsky K.J."/>
            <person name="Schobel S."/>
            <person name="Inman J."/>
            <person name="Hostetler J."/>
            <person name="Miller J."/>
            <person name="Hammond M."/>
            <person name="Megy K."/>
            <person name="Lawson D."/>
            <person name="Kodira C."/>
            <person name="Sutton G."/>
            <person name="Meyer J."/>
            <person name="Hill C.A."/>
            <person name="Birren B."/>
            <person name="Nene V."/>
            <person name="Collins F."/>
            <person name="Alarcon-Chaidez F."/>
            <person name="Wikel S."/>
            <person name="Strausberg R."/>
        </authorList>
    </citation>
    <scope>NUCLEOTIDE SEQUENCE [LARGE SCALE GENOMIC DNA]</scope>
    <source>
        <strain evidence="3">Wikel</strain>
        <strain evidence="1">Wikel colony</strain>
    </source>
</reference>
<dbReference type="EMBL" id="DS779597">
    <property type="protein sequence ID" value="EEC09601.1"/>
    <property type="molecule type" value="Genomic_DNA"/>
</dbReference>
<dbReference type="InParanoid" id="B7PSM9"/>
<dbReference type="EnsemblMetazoa" id="ISCW007076-RA">
    <property type="protein sequence ID" value="ISCW007076-PA"/>
    <property type="gene ID" value="ISCW007076"/>
</dbReference>
<sequence length="85" mass="9715">MKVNLLSSTAPCWQRHRSVAMTACASCRSWFARRASCRRFMALPLREADNLVPSCGLRLYAFSFESISTKGLVFLEYLILLLQRP</sequence>
<dbReference type="VEuPathDB" id="VectorBase:ISCI007076"/>
<gene>
    <name evidence="1" type="ORF">IscW_ISCW007076</name>
</gene>
<accession>B7PSM9</accession>
<protein>
    <submittedName>
        <fullName evidence="1 2">Uncharacterized protein</fullName>
    </submittedName>
</protein>